<evidence type="ECO:0000256" key="1">
    <source>
        <dbReference type="SAM" id="Phobius"/>
    </source>
</evidence>
<proteinExistence type="predicted"/>
<comment type="caution">
    <text evidence="2">The sequence shown here is derived from an EMBL/GenBank/DDBJ whole genome shotgun (WGS) entry which is preliminary data.</text>
</comment>
<dbReference type="Proteomes" id="UP000235388">
    <property type="component" value="Unassembled WGS sequence"/>
</dbReference>
<keyword evidence="1" id="KW-0812">Transmembrane</keyword>
<organism evidence="2 3">
    <name type="scientific">Puccinia coronata f. sp. avenae</name>
    <dbReference type="NCBI Taxonomy" id="200324"/>
    <lineage>
        <taxon>Eukaryota</taxon>
        <taxon>Fungi</taxon>
        <taxon>Dikarya</taxon>
        <taxon>Basidiomycota</taxon>
        <taxon>Pucciniomycotina</taxon>
        <taxon>Pucciniomycetes</taxon>
        <taxon>Pucciniales</taxon>
        <taxon>Pucciniaceae</taxon>
        <taxon>Puccinia</taxon>
    </lineage>
</organism>
<sequence length="641" mass="67877">MAQPTSQPVGGSVGGAGAGPSSTGLQYKLFNFTFAFRLNALGWKTFGRHGQTPSSDNAALNLLGNRMLNRITLDFLYLHTLINLMLACTTSFSVPALSAILPSWIVVSMLWAQARGYQYRPRDASSSDTAEPATVSGVPTGFVSGQKAVTAQLKADANAVIADFSNAITSATGNSTTQSSAETAQLFTTIVKGAMSSPINQNIGGSGAPSQERLNSMAATINATLNSINDAASTILSQSNGALHYQDLKDCIGGMVQQGGLHDGESCVISGMSITGVTNIMTSVLQNFGNNVIPTAILNQTTKALDPTFTAIIPPEQQFYDSVNNAITSVQASVSGQLIAALNDAQNCFETAMKSDGTYEEKMKITQDCNRSPKGKSVYNDLKTLYLSVTNQFVGYLQPNVIDSVHDIADHYLDKADPASDEAYFRQAIANTTSSVAASNAGNQVTYAYSLANCLDSVIGTTDPHAASNIANTKDCLSKPDGPPASVQQIVYGYIQQIYGVLPAQIAAKVEESGVAKLDPKDPQYSARVSALHDTFEKTNVGPEYVTCYEAFVNCLFNEKNGALEKPGNTQSVCLLGDACQKAPDGESNLAVPFGRRSLGSSYSRQQLRRLATAPTNTPASPARKAKIISSFISSLDHVSY</sequence>
<name>A0A2N5SKR8_9BASI</name>
<accession>A0A2N5SKR8</accession>
<evidence type="ECO:0000313" key="3">
    <source>
        <dbReference type="Proteomes" id="UP000235388"/>
    </source>
</evidence>
<dbReference type="AlphaFoldDB" id="A0A2N5SKR8"/>
<dbReference type="OrthoDB" id="2500432at2759"/>
<evidence type="ECO:0000313" key="2">
    <source>
        <dbReference type="EMBL" id="PLW13823.1"/>
    </source>
</evidence>
<keyword evidence="1" id="KW-1133">Transmembrane helix</keyword>
<gene>
    <name evidence="2" type="ORF">PCANC_19396</name>
</gene>
<reference evidence="2 3" key="1">
    <citation type="submission" date="2017-11" db="EMBL/GenBank/DDBJ databases">
        <title>De novo assembly and phasing of dikaryotic genomes from two isolates of Puccinia coronata f. sp. avenae, the causal agent of oat crown rust.</title>
        <authorList>
            <person name="Miller M.E."/>
            <person name="Zhang Y."/>
            <person name="Omidvar V."/>
            <person name="Sperschneider J."/>
            <person name="Schwessinger B."/>
            <person name="Raley C."/>
            <person name="Palmer J.M."/>
            <person name="Garnica D."/>
            <person name="Upadhyaya N."/>
            <person name="Rathjen J."/>
            <person name="Taylor J.M."/>
            <person name="Park R.F."/>
            <person name="Dodds P.N."/>
            <person name="Hirsch C.D."/>
            <person name="Kianian S.F."/>
            <person name="Figueroa M."/>
        </authorList>
    </citation>
    <scope>NUCLEOTIDE SEQUENCE [LARGE SCALE GENOMIC DNA]</scope>
    <source>
        <strain evidence="2">12NC29</strain>
    </source>
</reference>
<dbReference type="EMBL" id="PGCJ01000938">
    <property type="protein sequence ID" value="PLW13823.1"/>
    <property type="molecule type" value="Genomic_DNA"/>
</dbReference>
<protein>
    <submittedName>
        <fullName evidence="2">Uncharacterized protein</fullName>
    </submittedName>
</protein>
<keyword evidence="1" id="KW-0472">Membrane</keyword>
<feature type="transmembrane region" description="Helical" evidence="1">
    <location>
        <begin position="67"/>
        <end position="86"/>
    </location>
</feature>
<keyword evidence="3" id="KW-1185">Reference proteome</keyword>